<dbReference type="Gene3D" id="3.20.20.240">
    <property type="entry name" value="Methylmalonyl-CoA mutase"/>
    <property type="match status" value="1"/>
</dbReference>
<dbReference type="SUPFAM" id="SSF51703">
    <property type="entry name" value="Cobalamin (vitamin B12)-dependent enzymes"/>
    <property type="match status" value="1"/>
</dbReference>
<dbReference type="InterPro" id="IPR016176">
    <property type="entry name" value="Cbl-dep_enz_cat"/>
</dbReference>
<comment type="caution">
    <text evidence="2">The sequence shown here is derived from an EMBL/GenBank/DDBJ whole genome shotgun (WGS) entry which is preliminary data.</text>
</comment>
<accession>X0W8P1</accession>
<evidence type="ECO:0000259" key="1">
    <source>
        <dbReference type="Pfam" id="PF01642"/>
    </source>
</evidence>
<dbReference type="EMBL" id="BARS01021906">
    <property type="protein sequence ID" value="GAG08996.1"/>
    <property type="molecule type" value="Genomic_DNA"/>
</dbReference>
<dbReference type="GO" id="GO:0016866">
    <property type="term" value="F:intramolecular transferase activity"/>
    <property type="evidence" value="ECO:0007669"/>
    <property type="project" value="InterPro"/>
</dbReference>
<dbReference type="PANTHER" id="PTHR48101:SF1">
    <property type="entry name" value="METHYLMALONYL-COA MUTASE, LARGE SUBUNIT"/>
    <property type="match status" value="1"/>
</dbReference>
<sequence>MQTSGLTLTRQEPLNNIVRAAYQALASVLGGAQSLHVSSYDEAYAVPTEEAALLSLRTQQIIQSETAVTEVVDPLGGSYYVEALTDEIEKRIVDELSEIEAQGGYVKAIERGWLHRKVATYFQAEQAKIESGEIPIVGLNCYKSDRKAAAIDVFSYPEGAEERQLEKIEKLKDERNTSQAQKALKDLKKACTSDTNIIPYSLECARAGCTEGEVFKVFKSAYGLWSPPEVF</sequence>
<dbReference type="InterPro" id="IPR006099">
    <property type="entry name" value="MeMalonylCoA_mutase_a/b_cat"/>
</dbReference>
<reference evidence="2" key="1">
    <citation type="journal article" date="2014" name="Front. Microbiol.">
        <title>High frequency of phylogenetically diverse reductive dehalogenase-homologous genes in deep subseafloor sedimentary metagenomes.</title>
        <authorList>
            <person name="Kawai M."/>
            <person name="Futagami T."/>
            <person name="Toyoda A."/>
            <person name="Takaki Y."/>
            <person name="Nishi S."/>
            <person name="Hori S."/>
            <person name="Arai W."/>
            <person name="Tsubouchi T."/>
            <person name="Morono Y."/>
            <person name="Uchiyama I."/>
            <person name="Ito T."/>
            <person name="Fujiyama A."/>
            <person name="Inagaki F."/>
            <person name="Takami H."/>
        </authorList>
    </citation>
    <scope>NUCLEOTIDE SEQUENCE</scope>
    <source>
        <strain evidence="2">Expedition CK06-06</strain>
    </source>
</reference>
<name>X0W8P1_9ZZZZ</name>
<organism evidence="2">
    <name type="scientific">marine sediment metagenome</name>
    <dbReference type="NCBI Taxonomy" id="412755"/>
    <lineage>
        <taxon>unclassified sequences</taxon>
        <taxon>metagenomes</taxon>
        <taxon>ecological metagenomes</taxon>
    </lineage>
</organism>
<proteinExistence type="predicted"/>
<dbReference type="Pfam" id="PF01642">
    <property type="entry name" value="MM_CoA_mutase"/>
    <property type="match status" value="1"/>
</dbReference>
<feature type="domain" description="Methylmalonyl-CoA mutase alpha/beta chain catalytic" evidence="1">
    <location>
        <begin position="2"/>
        <end position="223"/>
    </location>
</feature>
<dbReference type="GO" id="GO:0031419">
    <property type="term" value="F:cobalamin binding"/>
    <property type="evidence" value="ECO:0007669"/>
    <property type="project" value="InterPro"/>
</dbReference>
<protein>
    <recommendedName>
        <fullName evidence="1">Methylmalonyl-CoA mutase alpha/beta chain catalytic domain-containing protein</fullName>
    </recommendedName>
</protein>
<evidence type="ECO:0000313" key="2">
    <source>
        <dbReference type="EMBL" id="GAG08996.1"/>
    </source>
</evidence>
<gene>
    <name evidence="2" type="ORF">S01H1_35101</name>
</gene>
<dbReference type="AlphaFoldDB" id="X0W8P1"/>
<dbReference type="PANTHER" id="PTHR48101">
    <property type="entry name" value="METHYLMALONYL-COA MUTASE, MITOCHONDRIAL-RELATED"/>
    <property type="match status" value="1"/>
</dbReference>